<keyword evidence="3" id="KW-1185">Reference proteome</keyword>
<dbReference type="EMBL" id="JAPUFD010000002">
    <property type="protein sequence ID" value="MDI1485865.1"/>
    <property type="molecule type" value="Genomic_DNA"/>
</dbReference>
<dbReference type="InterPro" id="IPR036291">
    <property type="entry name" value="NAD(P)-bd_dom_sf"/>
</dbReference>
<evidence type="ECO:0000313" key="3">
    <source>
        <dbReference type="Proteomes" id="UP001161017"/>
    </source>
</evidence>
<comment type="caution">
    <text evidence="2">The sequence shown here is derived from an EMBL/GenBank/DDBJ whole genome shotgun (WGS) entry which is preliminary data.</text>
</comment>
<dbReference type="CDD" id="cd05325">
    <property type="entry name" value="carb_red_sniffer_like_SDR_c"/>
    <property type="match status" value="1"/>
</dbReference>
<dbReference type="Pfam" id="PF00106">
    <property type="entry name" value="adh_short"/>
    <property type="match status" value="1"/>
</dbReference>
<dbReference type="Gene3D" id="3.40.50.720">
    <property type="entry name" value="NAD(P)-binding Rossmann-like Domain"/>
    <property type="match status" value="1"/>
</dbReference>
<feature type="compositionally biased region" description="Basic and acidic residues" evidence="1">
    <location>
        <begin position="286"/>
        <end position="309"/>
    </location>
</feature>
<dbReference type="GO" id="GO:0016616">
    <property type="term" value="F:oxidoreductase activity, acting on the CH-OH group of donors, NAD or NADP as acceptor"/>
    <property type="evidence" value="ECO:0007669"/>
    <property type="project" value="TreeGrafter"/>
</dbReference>
<proteinExistence type="predicted"/>
<protein>
    <submittedName>
        <fullName evidence="2">Uncharacterized protein</fullName>
    </submittedName>
</protein>
<organism evidence="2 3">
    <name type="scientific">Ramalina farinacea</name>
    <dbReference type="NCBI Taxonomy" id="258253"/>
    <lineage>
        <taxon>Eukaryota</taxon>
        <taxon>Fungi</taxon>
        <taxon>Dikarya</taxon>
        <taxon>Ascomycota</taxon>
        <taxon>Pezizomycotina</taxon>
        <taxon>Lecanoromycetes</taxon>
        <taxon>OSLEUM clade</taxon>
        <taxon>Lecanoromycetidae</taxon>
        <taxon>Lecanorales</taxon>
        <taxon>Lecanorineae</taxon>
        <taxon>Ramalinaceae</taxon>
        <taxon>Ramalina</taxon>
    </lineage>
</organism>
<dbReference type="InterPro" id="IPR002347">
    <property type="entry name" value="SDR_fam"/>
</dbReference>
<evidence type="ECO:0000313" key="2">
    <source>
        <dbReference type="EMBL" id="MDI1485865.1"/>
    </source>
</evidence>
<gene>
    <name evidence="2" type="ORF">OHK93_004054</name>
</gene>
<dbReference type="AlphaFoldDB" id="A0AA43TT54"/>
<dbReference type="InterPro" id="IPR052184">
    <property type="entry name" value="SDR_enzymes"/>
</dbReference>
<feature type="region of interest" description="Disordered" evidence="1">
    <location>
        <begin position="286"/>
        <end position="312"/>
    </location>
</feature>
<dbReference type="PANTHER" id="PTHR45458">
    <property type="entry name" value="SHORT-CHAIN DEHYDROGENASE/REDUCTASE SDR"/>
    <property type="match status" value="1"/>
</dbReference>
<dbReference type="SUPFAM" id="SSF51735">
    <property type="entry name" value="NAD(P)-binding Rossmann-fold domains"/>
    <property type="match status" value="1"/>
</dbReference>
<evidence type="ECO:0000256" key="1">
    <source>
        <dbReference type="SAM" id="MobiDB-lite"/>
    </source>
</evidence>
<accession>A0AA43TT54</accession>
<sequence>MSVYVITGVSKGIGFEFLKQISEDQKNLVVGLVRDIAATEKKIAAELGDRPNVHILHADLTKYASLKQAASDTAKITGERGIDYLVANGAFVPDLDGYGPIGALSDKVEEVDAVSSQLSQTNVVGNIHLFHLFLPLVLKGKVKKVITITTGLADIDFTNQCEAETGALYAASKAAMNVIVAKFNAQYKKDGVLFLGISPGVVDVGRTPTPEEMQGLMGFMGKLVTYAPHFKGPISPEESVRHVRSTWEKASIEGGFGGAFISHLGNKQAAMVRAIFSYAIEACGNKSDKDTDSDKDSDKDAHIVSDSRSPKSPKKFYTAIHFHDLPHLHRLCSIPY</sequence>
<dbReference type="Proteomes" id="UP001161017">
    <property type="component" value="Unassembled WGS sequence"/>
</dbReference>
<dbReference type="PANTHER" id="PTHR45458:SF3">
    <property type="entry name" value="CHAIN DEHYDROGENASE (ATSC), PUTATIVE-RELATED"/>
    <property type="match status" value="1"/>
</dbReference>
<dbReference type="PRINTS" id="PR00081">
    <property type="entry name" value="GDHRDH"/>
</dbReference>
<reference evidence="2" key="1">
    <citation type="journal article" date="2023" name="Genome Biol. Evol.">
        <title>First Whole Genome Sequence and Flow Cytometry Genome Size Data for the Lichen-Forming Fungus Ramalina farinacea (Ascomycota).</title>
        <authorList>
            <person name="Llewellyn T."/>
            <person name="Mian S."/>
            <person name="Hill R."/>
            <person name="Leitch I.J."/>
            <person name="Gaya E."/>
        </authorList>
    </citation>
    <scope>NUCLEOTIDE SEQUENCE</scope>
    <source>
        <strain evidence="2">LIQ254RAFAR</strain>
    </source>
</reference>
<name>A0AA43TT54_9LECA</name>